<feature type="domain" description="Sdz-33 F-box" evidence="2">
    <location>
        <begin position="193"/>
        <end position="256"/>
    </location>
</feature>
<organism evidence="3 4">
    <name type="scientific">Caenorhabditis tropicalis</name>
    <dbReference type="NCBI Taxonomy" id="1561998"/>
    <lineage>
        <taxon>Eukaryota</taxon>
        <taxon>Metazoa</taxon>
        <taxon>Ecdysozoa</taxon>
        <taxon>Nematoda</taxon>
        <taxon>Chromadorea</taxon>
        <taxon>Rhabditida</taxon>
        <taxon>Rhabditina</taxon>
        <taxon>Rhabditomorpha</taxon>
        <taxon>Rhabditoidea</taxon>
        <taxon>Rhabditidae</taxon>
        <taxon>Peloderinae</taxon>
        <taxon>Caenorhabditis</taxon>
    </lineage>
</organism>
<dbReference type="Proteomes" id="UP000095282">
    <property type="component" value="Unplaced"/>
</dbReference>
<dbReference type="PANTHER" id="PTHR21503:SF8">
    <property type="entry name" value="F-BOX ASSOCIATED DOMAIN-CONTAINING PROTEIN-RELATED"/>
    <property type="match status" value="1"/>
</dbReference>
<keyword evidence="3" id="KW-1185">Reference proteome</keyword>
<evidence type="ECO:0000313" key="3">
    <source>
        <dbReference type="Proteomes" id="UP000095282"/>
    </source>
</evidence>
<reference evidence="4" key="1">
    <citation type="submission" date="2016-11" db="UniProtKB">
        <authorList>
            <consortium name="WormBaseParasite"/>
        </authorList>
    </citation>
    <scope>IDENTIFICATION</scope>
</reference>
<dbReference type="WBParaSite" id="Csp11.Scaffold630.g19641.t1">
    <property type="protein sequence ID" value="Csp11.Scaffold630.g19641.t1"/>
    <property type="gene ID" value="Csp11.Scaffold630.g19641"/>
</dbReference>
<evidence type="ECO:0000259" key="1">
    <source>
        <dbReference type="Pfam" id="PF00646"/>
    </source>
</evidence>
<evidence type="ECO:0000313" key="4">
    <source>
        <dbReference type="WBParaSite" id="Csp11.Scaffold630.g19641.t1"/>
    </source>
</evidence>
<protein>
    <submittedName>
        <fullName evidence="4">FBA_2 domain-containing protein</fullName>
    </submittedName>
</protein>
<sequence length="340" mass="40252">MDRFALFRLPTVALSEVMKMFPLFEITLLSLCSQKTRTWIKAFRLRRKDLRINFNFGNDTTVSVVNKPAKEFFVFCSKYPLWEMKYSVRLGNLTIPICIQRDRRMDWMDFRFIFDDRIKGNIMIAEYLCSLFEKDISQVFFTSLFFSDYQKVMEWVTERQKRFISLKAACHFTYDTEAAFLLENIKNANNVHFNLKLTPNFKAHFKFDGQVFEIDQGFWFTLDNLMSINCLELYVKGSQLTNKEMNTFLKHWISNKLLKFKIIGIGLETINLEALFDGIPMIRRSNDVRRFYGNIKGRAHFVVGGFDIQRNDGMTATIVCKATRIQPRRTWMIVWDNLSV</sequence>
<proteinExistence type="predicted"/>
<dbReference type="PANTHER" id="PTHR21503">
    <property type="entry name" value="F-BOX-CONTAINING HYPOTHETICAL PROTEIN C.ELEGANS"/>
    <property type="match status" value="1"/>
</dbReference>
<dbReference type="InterPro" id="IPR012885">
    <property type="entry name" value="F-box_Sdz-33"/>
</dbReference>
<dbReference type="Pfam" id="PF07735">
    <property type="entry name" value="FBA_2"/>
    <property type="match status" value="1"/>
</dbReference>
<name>A0A1I7UV32_9PELO</name>
<dbReference type="eggNOG" id="ENOG502TJPX">
    <property type="taxonomic scope" value="Eukaryota"/>
</dbReference>
<accession>A0A1I7UV32</accession>
<dbReference type="Pfam" id="PF00646">
    <property type="entry name" value="F-box"/>
    <property type="match status" value="1"/>
</dbReference>
<dbReference type="AlphaFoldDB" id="A0A1I7UV32"/>
<dbReference type="InterPro" id="IPR001810">
    <property type="entry name" value="F-box_dom"/>
</dbReference>
<evidence type="ECO:0000259" key="2">
    <source>
        <dbReference type="Pfam" id="PF07735"/>
    </source>
</evidence>
<feature type="domain" description="F-box" evidence="1">
    <location>
        <begin position="6"/>
        <end position="47"/>
    </location>
</feature>